<reference evidence="1" key="1">
    <citation type="submission" date="2022-05" db="EMBL/GenBank/DDBJ databases">
        <title>The Musa troglodytarum L. genome provides insights into the mechanism of non-climacteric behaviour and enrichment of carotenoids.</title>
        <authorList>
            <person name="Wang J."/>
        </authorList>
    </citation>
    <scope>NUCLEOTIDE SEQUENCE</scope>
    <source>
        <tissue evidence="1">Leaf</tissue>
    </source>
</reference>
<dbReference type="EMBL" id="CP097507">
    <property type="protein sequence ID" value="URE03559.1"/>
    <property type="molecule type" value="Genomic_DNA"/>
</dbReference>
<dbReference type="OrthoDB" id="2017676at2759"/>
<protein>
    <submittedName>
        <fullName evidence="1">Uncharacterized protein</fullName>
    </submittedName>
</protein>
<organism evidence="1 2">
    <name type="scientific">Musa troglodytarum</name>
    <name type="common">fe'i banana</name>
    <dbReference type="NCBI Taxonomy" id="320322"/>
    <lineage>
        <taxon>Eukaryota</taxon>
        <taxon>Viridiplantae</taxon>
        <taxon>Streptophyta</taxon>
        <taxon>Embryophyta</taxon>
        <taxon>Tracheophyta</taxon>
        <taxon>Spermatophyta</taxon>
        <taxon>Magnoliopsida</taxon>
        <taxon>Liliopsida</taxon>
        <taxon>Zingiberales</taxon>
        <taxon>Musaceae</taxon>
        <taxon>Musa</taxon>
    </lineage>
</organism>
<evidence type="ECO:0000313" key="1">
    <source>
        <dbReference type="EMBL" id="URE03559.1"/>
    </source>
</evidence>
<accession>A0A9E7K3U9</accession>
<dbReference type="Proteomes" id="UP001055439">
    <property type="component" value="Chromosome 5"/>
</dbReference>
<keyword evidence="2" id="KW-1185">Reference proteome</keyword>
<proteinExistence type="predicted"/>
<gene>
    <name evidence="1" type="ORF">MUK42_34187</name>
</gene>
<dbReference type="AlphaFoldDB" id="A0A9E7K3U9"/>
<evidence type="ECO:0000313" key="2">
    <source>
        <dbReference type="Proteomes" id="UP001055439"/>
    </source>
</evidence>
<sequence length="74" mass="8751">MTSPRHIHLHQNHNRWSLPWLDLPFPWRIVDLVDELPSKDGMEIYLAAGFRGRRSIPCPRAPHFIAAKLMLKIW</sequence>
<name>A0A9E7K3U9_9LILI</name>